<reference evidence="2 3" key="1">
    <citation type="submission" date="2015-01" db="EMBL/GenBank/DDBJ databases">
        <title>The Genome Sequence of Fonsecaea multimorphosa CBS 102226.</title>
        <authorList>
            <consortium name="The Broad Institute Genomics Platform"/>
            <person name="Cuomo C."/>
            <person name="de Hoog S."/>
            <person name="Gorbushina A."/>
            <person name="Stielow B."/>
            <person name="Teixiera M."/>
            <person name="Abouelleil A."/>
            <person name="Chapman S.B."/>
            <person name="Priest M."/>
            <person name="Young S.K."/>
            <person name="Wortman J."/>
            <person name="Nusbaum C."/>
            <person name="Birren B."/>
        </authorList>
    </citation>
    <scope>NUCLEOTIDE SEQUENCE [LARGE SCALE GENOMIC DNA]</scope>
    <source>
        <strain evidence="2 3">CBS 102226</strain>
    </source>
</reference>
<feature type="compositionally biased region" description="Polar residues" evidence="1">
    <location>
        <begin position="144"/>
        <end position="156"/>
    </location>
</feature>
<dbReference type="Proteomes" id="UP000053411">
    <property type="component" value="Unassembled WGS sequence"/>
</dbReference>
<evidence type="ECO:0000256" key="1">
    <source>
        <dbReference type="SAM" id="MobiDB-lite"/>
    </source>
</evidence>
<dbReference type="RefSeq" id="XP_016630183.1">
    <property type="nucleotide sequence ID" value="XM_016778812.1"/>
</dbReference>
<dbReference type="AlphaFoldDB" id="A0A0D2H2G7"/>
<feature type="region of interest" description="Disordered" evidence="1">
    <location>
        <begin position="135"/>
        <end position="165"/>
    </location>
</feature>
<dbReference type="GeneID" id="27714061"/>
<evidence type="ECO:0000313" key="3">
    <source>
        <dbReference type="Proteomes" id="UP000053411"/>
    </source>
</evidence>
<keyword evidence="3" id="KW-1185">Reference proteome</keyword>
<dbReference type="OrthoDB" id="61900at2759"/>
<accession>A0A0D2H2G7</accession>
<evidence type="ECO:0000313" key="2">
    <source>
        <dbReference type="EMBL" id="KIX96060.1"/>
    </source>
</evidence>
<name>A0A0D2H2G7_9EURO</name>
<organism evidence="2 3">
    <name type="scientific">Fonsecaea multimorphosa CBS 102226</name>
    <dbReference type="NCBI Taxonomy" id="1442371"/>
    <lineage>
        <taxon>Eukaryota</taxon>
        <taxon>Fungi</taxon>
        <taxon>Dikarya</taxon>
        <taxon>Ascomycota</taxon>
        <taxon>Pezizomycotina</taxon>
        <taxon>Eurotiomycetes</taxon>
        <taxon>Chaetothyriomycetidae</taxon>
        <taxon>Chaetothyriales</taxon>
        <taxon>Herpotrichiellaceae</taxon>
        <taxon>Fonsecaea</taxon>
    </lineage>
</organism>
<dbReference type="EMBL" id="KN848079">
    <property type="protein sequence ID" value="KIX96060.1"/>
    <property type="molecule type" value="Genomic_DNA"/>
</dbReference>
<dbReference type="VEuPathDB" id="FungiDB:Z520_08315"/>
<sequence length="165" mass="18404">MTQHGIVQFDDIRTDSPSDLDAVVPQMARIESWRNPHLAVVGNIKQFVTTEQMVQMMEQVSGSPLKDPLQAFRQASLVCGRGQVIHGGPLQNQAIWPSHSSRYGLLSSWNALLMLFKKAFGRAQRVTISGKTSTKWSAMHGDARQQQKGRNLTSSPEAKLKNMFN</sequence>
<proteinExistence type="predicted"/>
<protein>
    <submittedName>
        <fullName evidence="2">Uncharacterized protein</fullName>
    </submittedName>
</protein>
<gene>
    <name evidence="2" type="ORF">Z520_08315</name>
</gene>